<protein>
    <submittedName>
        <fullName evidence="2">Uncharacterized protein</fullName>
    </submittedName>
</protein>
<organism evidence="2 3">
    <name type="scientific">Portunus trituberculatus</name>
    <name type="common">Swimming crab</name>
    <name type="synonym">Neptunus trituberculatus</name>
    <dbReference type="NCBI Taxonomy" id="210409"/>
    <lineage>
        <taxon>Eukaryota</taxon>
        <taxon>Metazoa</taxon>
        <taxon>Ecdysozoa</taxon>
        <taxon>Arthropoda</taxon>
        <taxon>Crustacea</taxon>
        <taxon>Multicrustacea</taxon>
        <taxon>Malacostraca</taxon>
        <taxon>Eumalacostraca</taxon>
        <taxon>Eucarida</taxon>
        <taxon>Decapoda</taxon>
        <taxon>Pleocyemata</taxon>
        <taxon>Brachyura</taxon>
        <taxon>Eubrachyura</taxon>
        <taxon>Portunoidea</taxon>
        <taxon>Portunidae</taxon>
        <taxon>Portuninae</taxon>
        <taxon>Portunus</taxon>
    </lineage>
</organism>
<gene>
    <name evidence="2" type="ORF">E2C01_032026</name>
</gene>
<feature type="chain" id="PRO_5022718138" evidence="1">
    <location>
        <begin position="18"/>
        <end position="104"/>
    </location>
</feature>
<evidence type="ECO:0000256" key="1">
    <source>
        <dbReference type="SAM" id="SignalP"/>
    </source>
</evidence>
<feature type="signal peptide" evidence="1">
    <location>
        <begin position="1"/>
        <end position="17"/>
    </location>
</feature>
<keyword evidence="1" id="KW-0732">Signal</keyword>
<accession>A0A5B7EZT2</accession>
<dbReference type="EMBL" id="VSRR010004087">
    <property type="protein sequence ID" value="MPC38519.1"/>
    <property type="molecule type" value="Genomic_DNA"/>
</dbReference>
<dbReference type="Proteomes" id="UP000324222">
    <property type="component" value="Unassembled WGS sequence"/>
</dbReference>
<evidence type="ECO:0000313" key="2">
    <source>
        <dbReference type="EMBL" id="MPC38519.1"/>
    </source>
</evidence>
<comment type="caution">
    <text evidence="2">The sequence shown here is derived from an EMBL/GenBank/DDBJ whole genome shotgun (WGS) entry which is preliminary data.</text>
</comment>
<sequence>MVVFILGSLLQLLPLQIRPIQYLSQVGPFILKDPAVIVPWDIGDLVREIAEMLLQVGACLHWQWQEYEKIRTGEWVIKTLCYNYILPFLRGPLLSGSPVEFLTY</sequence>
<dbReference type="AlphaFoldDB" id="A0A5B7EZT2"/>
<proteinExistence type="predicted"/>
<name>A0A5B7EZT2_PORTR</name>
<reference evidence="2 3" key="1">
    <citation type="submission" date="2019-05" db="EMBL/GenBank/DDBJ databases">
        <title>Another draft genome of Portunus trituberculatus and its Hox gene families provides insights of decapod evolution.</title>
        <authorList>
            <person name="Jeong J.-H."/>
            <person name="Song I."/>
            <person name="Kim S."/>
            <person name="Choi T."/>
            <person name="Kim D."/>
            <person name="Ryu S."/>
            <person name="Kim W."/>
        </authorList>
    </citation>
    <scope>NUCLEOTIDE SEQUENCE [LARGE SCALE GENOMIC DNA]</scope>
    <source>
        <tissue evidence="2">Muscle</tissue>
    </source>
</reference>
<keyword evidence="3" id="KW-1185">Reference proteome</keyword>
<evidence type="ECO:0000313" key="3">
    <source>
        <dbReference type="Proteomes" id="UP000324222"/>
    </source>
</evidence>